<keyword evidence="3" id="KW-1003">Cell membrane</keyword>
<evidence type="ECO:0000256" key="8">
    <source>
        <dbReference type="ARBA" id="ARBA00023136"/>
    </source>
</evidence>
<dbReference type="Pfam" id="PF00005">
    <property type="entry name" value="ABC_tran"/>
    <property type="match status" value="1"/>
</dbReference>
<reference evidence="10 11" key="1">
    <citation type="journal article" date="2014" name="Int. J. Syst. Evol. Microbiol.">
        <title>Complete genome sequence of Corynebacterium casei LMG S-19264T (=DSM 44701T), isolated from a smear-ripened cheese.</title>
        <authorList>
            <consortium name="US DOE Joint Genome Institute (JGI-PGF)"/>
            <person name="Walter F."/>
            <person name="Albersmeier A."/>
            <person name="Kalinowski J."/>
            <person name="Ruckert C."/>
        </authorList>
    </citation>
    <scope>NUCLEOTIDE SEQUENCE [LARGE SCALE GENOMIC DNA]</scope>
    <source>
        <strain evidence="10 11">CGMCC 1.15896</strain>
    </source>
</reference>
<accession>A0A916W0L7</accession>
<dbReference type="InterPro" id="IPR017871">
    <property type="entry name" value="ABC_transporter-like_CS"/>
</dbReference>
<keyword evidence="5" id="KW-0547">Nucleotide-binding</keyword>
<dbReference type="Proteomes" id="UP000596977">
    <property type="component" value="Unassembled WGS sequence"/>
</dbReference>
<proteinExistence type="inferred from homology"/>
<dbReference type="PANTHER" id="PTHR42781">
    <property type="entry name" value="SPERMIDINE/PUTRESCINE IMPORT ATP-BINDING PROTEIN POTA"/>
    <property type="match status" value="1"/>
</dbReference>
<evidence type="ECO:0000256" key="2">
    <source>
        <dbReference type="ARBA" id="ARBA00022448"/>
    </source>
</evidence>
<keyword evidence="11" id="KW-1185">Reference proteome</keyword>
<comment type="similarity">
    <text evidence="1">Belongs to the ABC transporter superfamily.</text>
</comment>
<evidence type="ECO:0000256" key="6">
    <source>
        <dbReference type="ARBA" id="ARBA00022840"/>
    </source>
</evidence>
<evidence type="ECO:0000259" key="9">
    <source>
        <dbReference type="PROSITE" id="PS50893"/>
    </source>
</evidence>
<dbReference type="EMBL" id="BMKB01000005">
    <property type="protein sequence ID" value="GGA57721.1"/>
    <property type="molecule type" value="Genomic_DNA"/>
</dbReference>
<name>A0A916W0L7_9HYPH</name>
<dbReference type="InterPro" id="IPR027417">
    <property type="entry name" value="P-loop_NTPase"/>
</dbReference>
<keyword evidence="6 10" id="KW-0067">ATP-binding</keyword>
<gene>
    <name evidence="10" type="primary">thiQ</name>
    <name evidence="10" type="ORF">GCM10011499_29930</name>
</gene>
<dbReference type="OrthoDB" id="9802264at2"/>
<comment type="caution">
    <text evidence="10">The sequence shown here is derived from an EMBL/GenBank/DDBJ whole genome shotgun (WGS) entry which is preliminary data.</text>
</comment>
<dbReference type="InterPro" id="IPR003439">
    <property type="entry name" value="ABC_transporter-like_ATP-bd"/>
</dbReference>
<protein>
    <submittedName>
        <fullName evidence="10">Thiamine import ATP-binding protein ThiQ</fullName>
    </submittedName>
</protein>
<dbReference type="SMART" id="SM00382">
    <property type="entry name" value="AAA"/>
    <property type="match status" value="1"/>
</dbReference>
<dbReference type="InterPro" id="IPR003593">
    <property type="entry name" value="AAA+_ATPase"/>
</dbReference>
<evidence type="ECO:0000256" key="5">
    <source>
        <dbReference type="ARBA" id="ARBA00022741"/>
    </source>
</evidence>
<evidence type="ECO:0000256" key="1">
    <source>
        <dbReference type="ARBA" id="ARBA00005417"/>
    </source>
</evidence>
<evidence type="ECO:0000256" key="7">
    <source>
        <dbReference type="ARBA" id="ARBA00022967"/>
    </source>
</evidence>
<dbReference type="AlphaFoldDB" id="A0A916W0L7"/>
<keyword evidence="8" id="KW-0472">Membrane</keyword>
<evidence type="ECO:0000313" key="10">
    <source>
        <dbReference type="EMBL" id="GGA57721.1"/>
    </source>
</evidence>
<keyword evidence="2" id="KW-0813">Transport</keyword>
<dbReference type="GO" id="GO:0016887">
    <property type="term" value="F:ATP hydrolysis activity"/>
    <property type="evidence" value="ECO:0007669"/>
    <property type="project" value="InterPro"/>
</dbReference>
<dbReference type="PROSITE" id="PS00211">
    <property type="entry name" value="ABC_TRANSPORTER_1"/>
    <property type="match status" value="1"/>
</dbReference>
<dbReference type="SUPFAM" id="SSF52540">
    <property type="entry name" value="P-loop containing nucleoside triphosphate hydrolases"/>
    <property type="match status" value="1"/>
</dbReference>
<keyword evidence="4" id="KW-0997">Cell inner membrane</keyword>
<dbReference type="PROSITE" id="PS50893">
    <property type="entry name" value="ABC_TRANSPORTER_2"/>
    <property type="match status" value="1"/>
</dbReference>
<feature type="domain" description="ABC transporter" evidence="9">
    <location>
        <begin position="2"/>
        <end position="210"/>
    </location>
</feature>
<dbReference type="InterPro" id="IPR050093">
    <property type="entry name" value="ABC_SmlMolc_Importer"/>
</dbReference>
<evidence type="ECO:0000256" key="4">
    <source>
        <dbReference type="ARBA" id="ARBA00022519"/>
    </source>
</evidence>
<dbReference type="PANTHER" id="PTHR42781:SF1">
    <property type="entry name" value="THIAMINE IMPORT ATP-BINDING PROTEIN THIQ"/>
    <property type="match status" value="1"/>
</dbReference>
<dbReference type="RefSeq" id="WP_127073703.1">
    <property type="nucleotide sequence ID" value="NZ_BMKB01000005.1"/>
</dbReference>
<organism evidence="10 11">
    <name type="scientific">Pelagibacterium lentulum</name>
    <dbReference type="NCBI Taxonomy" id="2029865"/>
    <lineage>
        <taxon>Bacteria</taxon>
        <taxon>Pseudomonadati</taxon>
        <taxon>Pseudomonadota</taxon>
        <taxon>Alphaproteobacteria</taxon>
        <taxon>Hyphomicrobiales</taxon>
        <taxon>Devosiaceae</taxon>
        <taxon>Pelagibacterium</taxon>
    </lineage>
</organism>
<sequence>MLVIENLKYRHERGEMDYRFDLEIERGKIAGLTGPSGAGKSTLLDLIAGFLPPDSGDVVLDGRSIIGLAPENRPVSILFQADNLFDHLSAGANVALGISSKARADSPEVEKALADMGLSGLSKRQAANLSGGQKQRVALARTLLRNKPVLLLDEPFTGLDEETAHAMRAIIREIVARQGWYAILVSHDKEDIAALAQNHYRLENGRSHKV</sequence>
<evidence type="ECO:0000313" key="11">
    <source>
        <dbReference type="Proteomes" id="UP000596977"/>
    </source>
</evidence>
<evidence type="ECO:0000256" key="3">
    <source>
        <dbReference type="ARBA" id="ARBA00022475"/>
    </source>
</evidence>
<dbReference type="Gene3D" id="3.40.50.300">
    <property type="entry name" value="P-loop containing nucleotide triphosphate hydrolases"/>
    <property type="match status" value="1"/>
</dbReference>
<dbReference type="GO" id="GO:0005524">
    <property type="term" value="F:ATP binding"/>
    <property type="evidence" value="ECO:0007669"/>
    <property type="project" value="UniProtKB-KW"/>
</dbReference>
<keyword evidence="7" id="KW-1278">Translocase</keyword>